<proteinExistence type="predicted"/>
<dbReference type="EMBL" id="JABCKI010005933">
    <property type="protein sequence ID" value="KAG5636441.1"/>
    <property type="molecule type" value="Genomic_DNA"/>
</dbReference>
<keyword evidence="4" id="KW-1185">Reference proteome</keyword>
<feature type="domain" description="Fungal-type protein kinase" evidence="2">
    <location>
        <begin position="179"/>
        <end position="470"/>
    </location>
</feature>
<name>A0A9P7FSV4_9AGAR</name>
<feature type="region of interest" description="Disordered" evidence="1">
    <location>
        <begin position="1"/>
        <end position="22"/>
    </location>
</feature>
<feature type="region of interest" description="Disordered" evidence="1">
    <location>
        <begin position="391"/>
        <end position="428"/>
    </location>
</feature>
<reference evidence="3" key="1">
    <citation type="submission" date="2021-02" db="EMBL/GenBank/DDBJ databases">
        <authorList>
            <person name="Nieuwenhuis M."/>
            <person name="Van De Peppel L.J.J."/>
        </authorList>
    </citation>
    <scope>NUCLEOTIDE SEQUENCE</scope>
    <source>
        <strain evidence="3">D49</strain>
    </source>
</reference>
<comment type="caution">
    <text evidence="3">The sequence shown here is derived from an EMBL/GenBank/DDBJ whole genome shotgun (WGS) entry which is preliminary data.</text>
</comment>
<evidence type="ECO:0000313" key="4">
    <source>
        <dbReference type="Proteomes" id="UP000717328"/>
    </source>
</evidence>
<evidence type="ECO:0000259" key="2">
    <source>
        <dbReference type="Pfam" id="PF17667"/>
    </source>
</evidence>
<dbReference type="Pfam" id="PF17667">
    <property type="entry name" value="Pkinase_fungal"/>
    <property type="match status" value="1"/>
</dbReference>
<reference evidence="3" key="2">
    <citation type="submission" date="2021-10" db="EMBL/GenBank/DDBJ databases">
        <title>Phylogenomics reveals ancestral predisposition of the termite-cultivated fungus Termitomyces towards a domesticated lifestyle.</title>
        <authorList>
            <person name="Auxier B."/>
            <person name="Grum-Grzhimaylo A."/>
            <person name="Cardenas M.E."/>
            <person name="Lodge J.D."/>
            <person name="Laessoe T."/>
            <person name="Pedersen O."/>
            <person name="Smith M.E."/>
            <person name="Kuyper T.W."/>
            <person name="Franco-Molano E.A."/>
            <person name="Baroni T.J."/>
            <person name="Aanen D.K."/>
        </authorList>
    </citation>
    <scope>NUCLEOTIDE SEQUENCE</scope>
    <source>
        <strain evidence="3">D49</strain>
    </source>
</reference>
<feature type="compositionally biased region" description="Basic and acidic residues" evidence="1">
    <location>
        <begin position="401"/>
        <end position="428"/>
    </location>
</feature>
<evidence type="ECO:0000256" key="1">
    <source>
        <dbReference type="SAM" id="MobiDB-lite"/>
    </source>
</evidence>
<organism evidence="3 4">
    <name type="scientific">Sphagnurus paluster</name>
    <dbReference type="NCBI Taxonomy" id="117069"/>
    <lineage>
        <taxon>Eukaryota</taxon>
        <taxon>Fungi</taxon>
        <taxon>Dikarya</taxon>
        <taxon>Basidiomycota</taxon>
        <taxon>Agaricomycotina</taxon>
        <taxon>Agaricomycetes</taxon>
        <taxon>Agaricomycetidae</taxon>
        <taxon>Agaricales</taxon>
        <taxon>Tricholomatineae</taxon>
        <taxon>Lyophyllaceae</taxon>
        <taxon>Sphagnurus</taxon>
    </lineage>
</organism>
<dbReference type="OrthoDB" id="5592585at2759"/>
<dbReference type="InterPro" id="IPR040976">
    <property type="entry name" value="Pkinase_fungal"/>
</dbReference>
<protein>
    <recommendedName>
        <fullName evidence="2">Fungal-type protein kinase domain-containing protein</fullName>
    </recommendedName>
</protein>
<feature type="compositionally biased region" description="Acidic residues" evidence="1">
    <location>
        <begin position="391"/>
        <end position="400"/>
    </location>
</feature>
<evidence type="ECO:0000313" key="3">
    <source>
        <dbReference type="EMBL" id="KAG5636441.1"/>
    </source>
</evidence>
<accession>A0A9P7FSV4</accession>
<dbReference type="PANTHER" id="PTHR38248:SF2">
    <property type="entry name" value="FUNK1 11"/>
    <property type="match status" value="1"/>
</dbReference>
<dbReference type="AlphaFoldDB" id="A0A9P7FSV4"/>
<dbReference type="PANTHER" id="PTHR38248">
    <property type="entry name" value="FUNK1 6"/>
    <property type="match status" value="1"/>
</dbReference>
<sequence length="479" mass="54945">MPSDKPQKESQASPYKFPPANDLKAEPLTLEEYRANLNLDMAGVFLGPMPPLEFLKFLAPAKKSPPKVATNHFQVMSDCKLEKDMYKPFIDLVAKFHPKFKIVDTSNSSNAAVGDDWRIKPDPTMYHHDVPTDDGNLTQFDKMELHLEFKLRASADPFKDPPADLKDRSGWAFESSSTEGSNSRAQLIHYATEWCSRQHRVFAFSLFIAGTCMRFIRWDRAGAIVSELFDFHKQPDLLVEFLWRFSHLDRAGRGFDPTVRLASPAEAMLTREALAAWDPKIETPVVVFTIPGESTDEDGNTPMREFMAWASMSYPDGLIGRCTRAYPVYEKATRKLFFVKDSWRAWDLEEEAKILFELNEHEVEFIPPFTCGGDIDRERNATMTDLFIPMEDLDSDSDEPLTDRSRNSAHPQDDHADEPNLKLLPPRRDSPWKCGDNWERVTRRIHHRFAVAFIGQHLENFKNSRHLTQVTSHTFTGES</sequence>
<gene>
    <name evidence="3" type="ORF">H0H81_008031</name>
</gene>
<dbReference type="Proteomes" id="UP000717328">
    <property type="component" value="Unassembled WGS sequence"/>
</dbReference>